<accession>A0A4Y5JWI6</accession>
<evidence type="ECO:0000313" key="2">
    <source>
        <dbReference type="Proteomes" id="UP000316733"/>
    </source>
</evidence>
<dbReference type="EMBL" id="MK797984">
    <property type="protein sequence ID" value="QCG76302.1"/>
    <property type="molecule type" value="Genomic_DNA"/>
</dbReference>
<name>A0A4Y5JWI6_9CAUD</name>
<reference evidence="2" key="1">
    <citation type="journal article" date="2020" name="bioRxiv">
        <title>Integrative omics analysis of Pseudomonas aeruginosa virus PA5oct highlights the molecular complexity of jumbo phages.</title>
        <authorList>
            <person name="Lood C."/>
            <person name="Danis-Wlodarczyk K."/>
            <person name="Blasdel B.G."/>
            <person name="Jang H.B."/>
            <person name="Vandenheuvel D."/>
            <person name="Briers Y."/>
            <person name="Noben J.-P."/>
            <person name="van Noort V."/>
            <person name="Drulis-Kawa Z."/>
            <person name="Lavigne R."/>
        </authorList>
    </citation>
    <scope>NUCLEOTIDE SEQUENCE [LARGE SCALE GENOMIC DNA]</scope>
</reference>
<keyword evidence="2" id="KW-1185">Reference proteome</keyword>
<proteinExistence type="predicted"/>
<dbReference type="Proteomes" id="UP000316733">
    <property type="component" value="Segment"/>
</dbReference>
<organism evidence="1 2">
    <name type="scientific">Pseudomonas phage vB_PaeM_PA5oct</name>
    <dbReference type="NCBI Taxonomy" id="2163605"/>
    <lineage>
        <taxon>Viruses</taxon>
        <taxon>Duplodnaviria</taxon>
        <taxon>Heunggongvirae</taxon>
        <taxon>Uroviricota</taxon>
        <taxon>Caudoviricetes</taxon>
        <taxon>Arenbergviridae</taxon>
        <taxon>Wroclawvirus</taxon>
        <taxon>Wroclawvirus PA5oct</taxon>
    </lineage>
</organism>
<evidence type="ECO:0000313" key="1">
    <source>
        <dbReference type="EMBL" id="QCG76302.1"/>
    </source>
</evidence>
<gene>
    <name evidence="1" type="ORF">EST35_0434</name>
</gene>
<sequence length="39" mass="4523">MNKRLLLTMFVISIQARNYHIIPYAGIKNKLVFILSSSK</sequence>
<protein>
    <submittedName>
        <fullName evidence="1">Uncharacterized protein</fullName>
    </submittedName>
</protein>